<feature type="domain" description="ZSWIM3 N-terminal" evidence="2">
    <location>
        <begin position="33"/>
        <end position="135"/>
    </location>
</feature>
<evidence type="ECO:0000256" key="1">
    <source>
        <dbReference type="SAM" id="MobiDB-lite"/>
    </source>
</evidence>
<gene>
    <name evidence="3" type="ORF">CDAUBV1_LOCUS14493</name>
</gene>
<dbReference type="InterPro" id="IPR052579">
    <property type="entry name" value="Zinc_finger_SWIM"/>
</dbReference>
<feature type="compositionally biased region" description="Basic and acidic residues" evidence="1">
    <location>
        <begin position="238"/>
        <end position="250"/>
    </location>
</feature>
<dbReference type="AlphaFoldDB" id="A0AAV2TPT5"/>
<name>A0AAV2TPT5_CALDB</name>
<feature type="region of interest" description="Disordered" evidence="1">
    <location>
        <begin position="195"/>
        <end position="270"/>
    </location>
</feature>
<dbReference type="Proteomes" id="UP001497525">
    <property type="component" value="Unassembled WGS sequence"/>
</dbReference>
<dbReference type="EMBL" id="CAXLJL010000601">
    <property type="protein sequence ID" value="CAL5139452.1"/>
    <property type="molecule type" value="Genomic_DNA"/>
</dbReference>
<dbReference type="Pfam" id="PF21599">
    <property type="entry name" value="ZSWIM3_N"/>
    <property type="match status" value="1"/>
</dbReference>
<proteinExistence type="predicted"/>
<comment type="caution">
    <text evidence="3">The sequence shown here is derived from an EMBL/GenBank/DDBJ whole genome shotgun (WGS) entry which is preliminary data.</text>
</comment>
<dbReference type="PANTHER" id="PTHR31569">
    <property type="entry name" value="SWIM-TYPE DOMAIN-CONTAINING PROTEIN"/>
    <property type="match status" value="1"/>
</dbReference>
<evidence type="ECO:0000259" key="2">
    <source>
        <dbReference type="Pfam" id="PF21599"/>
    </source>
</evidence>
<evidence type="ECO:0000313" key="4">
    <source>
        <dbReference type="Proteomes" id="UP001497525"/>
    </source>
</evidence>
<feature type="compositionally biased region" description="Basic and acidic residues" evidence="1">
    <location>
        <begin position="216"/>
        <end position="230"/>
    </location>
</feature>
<reference evidence="3" key="1">
    <citation type="submission" date="2024-06" db="EMBL/GenBank/DDBJ databases">
        <authorList>
            <person name="Liu X."/>
            <person name="Lenzi L."/>
            <person name="Haldenby T S."/>
            <person name="Uol C."/>
        </authorList>
    </citation>
    <scope>NUCLEOTIDE SEQUENCE</scope>
</reference>
<organism evidence="3 4">
    <name type="scientific">Calicophoron daubneyi</name>
    <name type="common">Rumen fluke</name>
    <name type="synonym">Paramphistomum daubneyi</name>
    <dbReference type="NCBI Taxonomy" id="300641"/>
    <lineage>
        <taxon>Eukaryota</taxon>
        <taxon>Metazoa</taxon>
        <taxon>Spiralia</taxon>
        <taxon>Lophotrochozoa</taxon>
        <taxon>Platyhelminthes</taxon>
        <taxon>Trematoda</taxon>
        <taxon>Digenea</taxon>
        <taxon>Plagiorchiida</taxon>
        <taxon>Pronocephalata</taxon>
        <taxon>Paramphistomoidea</taxon>
        <taxon>Paramphistomidae</taxon>
        <taxon>Calicophoron</taxon>
    </lineage>
</organism>
<dbReference type="InterPro" id="IPR048325">
    <property type="entry name" value="ZSWIM3_N"/>
</dbReference>
<dbReference type="PANTHER" id="PTHR31569:SF4">
    <property type="entry name" value="SWIM-TYPE DOMAIN-CONTAINING PROTEIN"/>
    <property type="match status" value="1"/>
</dbReference>
<protein>
    <recommendedName>
        <fullName evidence="2">ZSWIM3 N-terminal domain-containing protein</fullName>
    </recommendedName>
</protein>
<evidence type="ECO:0000313" key="3">
    <source>
        <dbReference type="EMBL" id="CAL5139452.1"/>
    </source>
</evidence>
<sequence>MARDVGSAEIGSEQSNGVLVDITREFYKYFPSGATYESFEAVEKIIRLFEKSTGTSYVKRGSRRVLEHLKRSGELIPKRFIYKYVYFKCIHHKQDKTALVRGRRFKDWGCPSVFRVVYERGALHIHSNFVMQHNHPLISESMYPSSRTRFTPEELGVIYGLTRTCKSSAQIREYIRIRFGVEIAADHLNRLRQKAKMSDDSKFGLQPVQNPLPKENNMEVDGKSLRSTDEERSEEGESSGRTELSRRIEPASDFDGPEPHETSTSARLTEEDRSLIARRATSRLYGVLLSLEDEEFNQQVAFIEARTAWLERYGQTDTALNRMKSLASPEENNITRTSSS</sequence>
<accession>A0AAV2TPT5</accession>